<keyword evidence="1" id="KW-1185">Reference proteome</keyword>
<organism evidence="1 2">
    <name type="scientific">Phoenix dactylifera</name>
    <name type="common">Date palm</name>
    <dbReference type="NCBI Taxonomy" id="42345"/>
    <lineage>
        <taxon>Eukaryota</taxon>
        <taxon>Viridiplantae</taxon>
        <taxon>Streptophyta</taxon>
        <taxon>Embryophyta</taxon>
        <taxon>Tracheophyta</taxon>
        <taxon>Spermatophyta</taxon>
        <taxon>Magnoliopsida</taxon>
        <taxon>Liliopsida</taxon>
        <taxon>Arecaceae</taxon>
        <taxon>Coryphoideae</taxon>
        <taxon>Phoeniceae</taxon>
        <taxon>Phoenix</taxon>
    </lineage>
</organism>
<reference evidence="1" key="1">
    <citation type="journal article" date="2019" name="Nat. Commun.">
        <title>Genome-wide association mapping of date palm fruit traits.</title>
        <authorList>
            <person name="Hazzouri K.M."/>
            <person name="Gros-Balthazard M."/>
            <person name="Flowers J.M."/>
            <person name="Copetti D."/>
            <person name="Lemansour A."/>
            <person name="Lebrun M."/>
            <person name="Masmoudi K."/>
            <person name="Ferrand S."/>
            <person name="Dhar M.I."/>
            <person name="Fresquez Z.A."/>
            <person name="Rosas U."/>
            <person name="Zhang J."/>
            <person name="Talag J."/>
            <person name="Lee S."/>
            <person name="Kudrna D."/>
            <person name="Powell R.F."/>
            <person name="Leitch I.J."/>
            <person name="Krueger R.R."/>
            <person name="Wing R.A."/>
            <person name="Amiri K.M.A."/>
            <person name="Purugganan M.D."/>
        </authorList>
    </citation>
    <scope>NUCLEOTIDE SEQUENCE [LARGE SCALE GENOMIC DNA]</scope>
    <source>
        <strain evidence="1">cv. Khalas</strain>
    </source>
</reference>
<dbReference type="GeneID" id="103696072"/>
<reference evidence="2" key="2">
    <citation type="submission" date="2025-08" db="UniProtKB">
        <authorList>
            <consortium name="RefSeq"/>
        </authorList>
    </citation>
    <scope>IDENTIFICATION</scope>
    <source>
        <tissue evidence="2">Young leaves</tissue>
    </source>
</reference>
<accession>A0A8B9AGU7</accession>
<protein>
    <submittedName>
        <fullName evidence="2">Uncharacterized protein LOC103696072</fullName>
    </submittedName>
</protein>
<dbReference type="KEGG" id="pda:103696072"/>
<dbReference type="RefSeq" id="XP_038985017.1">
    <property type="nucleotide sequence ID" value="XM_039129089.1"/>
</dbReference>
<dbReference type="Proteomes" id="UP000228380">
    <property type="component" value="Chromosome 8"/>
</dbReference>
<dbReference type="OrthoDB" id="669248at2759"/>
<gene>
    <name evidence="2" type="primary">LOC103696072</name>
</gene>
<evidence type="ECO:0000313" key="1">
    <source>
        <dbReference type="Proteomes" id="UP000228380"/>
    </source>
</evidence>
<sequence>MHQLNGQDTSRTWGPLSVSFAGRQRPCRVNPAQNPPLLLRRRAAPKTQRKEKERKMSAASLLFRSRVSARTISMALRPSKKAIQFEISQSTSSSCSQISSPRRRISCISRSATCSSCLVSMLPLHSAIASARLRSVLSAESQSWGMIPQGISMPL</sequence>
<proteinExistence type="predicted"/>
<evidence type="ECO:0000313" key="2">
    <source>
        <dbReference type="RefSeq" id="XP_038985017.1"/>
    </source>
</evidence>
<dbReference type="AlphaFoldDB" id="A0A8B9AGU7"/>
<name>A0A8B9AGU7_PHODC</name>